<dbReference type="RefSeq" id="WP_157058720.1">
    <property type="nucleotide sequence ID" value="NZ_CP006867.1"/>
</dbReference>
<protein>
    <submittedName>
        <fullName evidence="1">Uncharacterized protein</fullName>
    </submittedName>
</protein>
<organism evidence="1 2">
    <name type="scientific">Ignicoccus islandicus DSM 13165</name>
    <dbReference type="NCBI Taxonomy" id="940295"/>
    <lineage>
        <taxon>Archaea</taxon>
        <taxon>Thermoproteota</taxon>
        <taxon>Thermoprotei</taxon>
        <taxon>Desulfurococcales</taxon>
        <taxon>Desulfurococcaceae</taxon>
        <taxon>Ignicoccus</taxon>
    </lineage>
</organism>
<reference evidence="1 2" key="1">
    <citation type="submission" date="2013-11" db="EMBL/GenBank/DDBJ databases">
        <title>Comparative genomics of Ignicoccus.</title>
        <authorList>
            <person name="Podar M."/>
        </authorList>
    </citation>
    <scope>NUCLEOTIDE SEQUENCE [LARGE SCALE GENOMIC DNA]</scope>
    <source>
        <strain evidence="1 2">DSM 13165</strain>
    </source>
</reference>
<evidence type="ECO:0000313" key="1">
    <source>
        <dbReference type="EMBL" id="ALU12254.1"/>
    </source>
</evidence>
<dbReference type="AlphaFoldDB" id="A0A0U3EAB3"/>
<evidence type="ECO:0000313" key="2">
    <source>
        <dbReference type="Proteomes" id="UP000060778"/>
    </source>
</evidence>
<dbReference type="Proteomes" id="UP000060778">
    <property type="component" value="Chromosome"/>
</dbReference>
<dbReference type="GeneID" id="43131601"/>
<proteinExistence type="predicted"/>
<sequence length="55" mass="5931">MRVVAYDGLPVEVEEAEGKDVEELAAKLGVIANLMRELGISRVFLREDGVAVGES</sequence>
<accession>A0A0U3EAB3</accession>
<dbReference type="STRING" id="940295.EYM_01830"/>
<name>A0A0U3EAB3_9CREN</name>
<dbReference type="KEGG" id="iis:EYM_01830"/>
<keyword evidence="2" id="KW-1185">Reference proteome</keyword>
<gene>
    <name evidence="1" type="ORF">EYM_01830</name>
</gene>
<dbReference type="EMBL" id="CP006867">
    <property type="protein sequence ID" value="ALU12254.1"/>
    <property type="molecule type" value="Genomic_DNA"/>
</dbReference>